<evidence type="ECO:0000256" key="1">
    <source>
        <dbReference type="SAM" id="MobiDB-lite"/>
    </source>
</evidence>
<feature type="region of interest" description="Disordered" evidence="1">
    <location>
        <begin position="344"/>
        <end position="390"/>
    </location>
</feature>
<feature type="compositionally biased region" description="Basic residues" evidence="1">
    <location>
        <begin position="363"/>
        <end position="377"/>
    </location>
</feature>
<feature type="compositionally biased region" description="Acidic residues" evidence="1">
    <location>
        <begin position="229"/>
        <end position="246"/>
    </location>
</feature>
<reference evidence="2" key="1">
    <citation type="submission" date="2023-02" db="EMBL/GenBank/DDBJ databases">
        <title>Genome of toxic invasive species Heracleum sosnowskyi carries increased number of genes despite the absence of recent whole-genome duplications.</title>
        <authorList>
            <person name="Schelkunov M."/>
            <person name="Shtratnikova V."/>
            <person name="Makarenko M."/>
            <person name="Klepikova A."/>
            <person name="Omelchenko D."/>
            <person name="Novikova G."/>
            <person name="Obukhova E."/>
            <person name="Bogdanov V."/>
            <person name="Penin A."/>
            <person name="Logacheva M."/>
        </authorList>
    </citation>
    <scope>NUCLEOTIDE SEQUENCE</scope>
    <source>
        <strain evidence="2">Hsosn_3</strain>
        <tissue evidence="2">Leaf</tissue>
    </source>
</reference>
<evidence type="ECO:0000313" key="2">
    <source>
        <dbReference type="EMBL" id="KAK1356030.1"/>
    </source>
</evidence>
<keyword evidence="3" id="KW-1185">Reference proteome</keyword>
<feature type="region of interest" description="Disordered" evidence="1">
    <location>
        <begin position="205"/>
        <end position="290"/>
    </location>
</feature>
<evidence type="ECO:0000313" key="3">
    <source>
        <dbReference type="Proteomes" id="UP001237642"/>
    </source>
</evidence>
<reference evidence="2" key="2">
    <citation type="submission" date="2023-05" db="EMBL/GenBank/DDBJ databases">
        <authorList>
            <person name="Schelkunov M.I."/>
        </authorList>
    </citation>
    <scope>NUCLEOTIDE SEQUENCE</scope>
    <source>
        <strain evidence="2">Hsosn_3</strain>
        <tissue evidence="2">Leaf</tissue>
    </source>
</reference>
<feature type="compositionally biased region" description="Basic and acidic residues" evidence="1">
    <location>
        <begin position="274"/>
        <end position="285"/>
    </location>
</feature>
<feature type="compositionally biased region" description="Basic and acidic residues" evidence="1">
    <location>
        <begin position="247"/>
        <end position="259"/>
    </location>
</feature>
<comment type="caution">
    <text evidence="2">The sequence shown here is derived from an EMBL/GenBank/DDBJ whole genome shotgun (WGS) entry which is preliminary data.</text>
</comment>
<protein>
    <submittedName>
        <fullName evidence="2">Uncharacterized protein</fullName>
    </submittedName>
</protein>
<organism evidence="2 3">
    <name type="scientific">Heracleum sosnowskyi</name>
    <dbReference type="NCBI Taxonomy" id="360622"/>
    <lineage>
        <taxon>Eukaryota</taxon>
        <taxon>Viridiplantae</taxon>
        <taxon>Streptophyta</taxon>
        <taxon>Embryophyta</taxon>
        <taxon>Tracheophyta</taxon>
        <taxon>Spermatophyta</taxon>
        <taxon>Magnoliopsida</taxon>
        <taxon>eudicotyledons</taxon>
        <taxon>Gunneridae</taxon>
        <taxon>Pentapetalae</taxon>
        <taxon>asterids</taxon>
        <taxon>campanulids</taxon>
        <taxon>Apiales</taxon>
        <taxon>Apiaceae</taxon>
        <taxon>Apioideae</taxon>
        <taxon>apioid superclade</taxon>
        <taxon>Tordylieae</taxon>
        <taxon>Tordyliinae</taxon>
        <taxon>Heracleum</taxon>
    </lineage>
</organism>
<gene>
    <name evidence="2" type="ORF">POM88_049286</name>
</gene>
<name>A0AAD8GVC4_9APIA</name>
<proteinExistence type="predicted"/>
<dbReference type="AlphaFoldDB" id="A0AAD8GVC4"/>
<accession>A0AAD8GVC4</accession>
<dbReference type="EMBL" id="JAUIZM010000011">
    <property type="protein sequence ID" value="KAK1356030.1"/>
    <property type="molecule type" value="Genomic_DNA"/>
</dbReference>
<sequence>MDVDEASYTVLMENVKDYLHYKEIGGVDIYVIVVAKEPVKRTFVTAHQLQLQQQKKNGKIPRSPQLEKCPPVNGYELGRLRRVQENKEKFKELGLGKYAANPNLPNVKESKRKKKDGEESDEYIVEMIVEMIVMIHHSDIYVIVVAKEPVKRKFVTAHQLQLQQQKKNGKIPRSPQLEKCPPVNGYELGRLRRVQENKEKFKELGLGKYAANPNLPNVKESKRKKKDGEESDEYIVENDSGDDSDDSSQRIKTVKEKKTVPGPRTRSRANATDLGDKDPAHAIEKKGKKVAPARNYATLLKPTCSKLLNQGDKSVQSGTVAAYIALRESQRKDLEGDRRICDVGETSLPNADDEADEEVQPALKKRRGRTKMLKVHGRSTDEKKAIKLSKRGQPIGDRKLTCIG</sequence>
<dbReference type="Proteomes" id="UP001237642">
    <property type="component" value="Unassembled WGS sequence"/>
</dbReference>
<feature type="region of interest" description="Disordered" evidence="1">
    <location>
        <begin position="162"/>
        <end position="184"/>
    </location>
</feature>